<dbReference type="RefSeq" id="WP_105915056.1">
    <property type="nucleotide sequence ID" value="NZ_JAMXDI010000015.1"/>
</dbReference>
<protein>
    <submittedName>
        <fullName evidence="2">Uncharacterized protein</fullName>
    </submittedName>
</protein>
<gene>
    <name evidence="2" type="ORF">CJ673_04310</name>
</gene>
<organism evidence="2 3">
    <name type="scientific">Aliarcobacter cryaerophilus</name>
    <dbReference type="NCBI Taxonomy" id="28198"/>
    <lineage>
        <taxon>Bacteria</taxon>
        <taxon>Pseudomonadati</taxon>
        <taxon>Campylobacterota</taxon>
        <taxon>Epsilonproteobacteria</taxon>
        <taxon>Campylobacterales</taxon>
        <taxon>Arcobacteraceae</taxon>
        <taxon>Aliarcobacter</taxon>
    </lineage>
</organism>
<sequence length="81" mass="9459">MIIDFLRTIIGVALKLLMYPIIFGGGLALLIYSLLAIKKDIEIKNIVFAQAYEEKYMFKSPKLKESYEDWTRRMIKNGEIK</sequence>
<evidence type="ECO:0000256" key="1">
    <source>
        <dbReference type="SAM" id="Phobius"/>
    </source>
</evidence>
<proteinExistence type="predicted"/>
<evidence type="ECO:0000313" key="2">
    <source>
        <dbReference type="EMBL" id="PRM94789.1"/>
    </source>
</evidence>
<keyword evidence="1" id="KW-0472">Membrane</keyword>
<dbReference type="AlphaFoldDB" id="A0A2S9T7L3"/>
<comment type="caution">
    <text evidence="2">The sequence shown here is derived from an EMBL/GenBank/DDBJ whole genome shotgun (WGS) entry which is preliminary data.</text>
</comment>
<keyword evidence="1" id="KW-0812">Transmembrane</keyword>
<feature type="transmembrane region" description="Helical" evidence="1">
    <location>
        <begin position="16"/>
        <end position="37"/>
    </location>
</feature>
<keyword evidence="1" id="KW-1133">Transmembrane helix</keyword>
<evidence type="ECO:0000313" key="3">
    <source>
        <dbReference type="Proteomes" id="UP000238281"/>
    </source>
</evidence>
<dbReference type="Proteomes" id="UP000238281">
    <property type="component" value="Unassembled WGS sequence"/>
</dbReference>
<name>A0A2S9T7L3_9BACT</name>
<dbReference type="EMBL" id="NXGE01000002">
    <property type="protein sequence ID" value="PRM94789.1"/>
    <property type="molecule type" value="Genomic_DNA"/>
</dbReference>
<accession>A0A2S9T7L3</accession>
<reference evidence="2 3" key="1">
    <citation type="submission" date="2017-09" db="EMBL/GenBank/DDBJ databases">
        <title>Reassesment of A. cryaerophilus.</title>
        <authorList>
            <person name="Perez-Cataluna A."/>
            <person name="Collado L."/>
            <person name="Salgado O."/>
            <person name="Lefinanco V."/>
            <person name="Figueras M.J."/>
        </authorList>
    </citation>
    <scope>NUCLEOTIDE SEQUENCE [LARGE SCALE GENOMIC DNA]</scope>
    <source>
        <strain evidence="2 3">LMG 10210</strain>
    </source>
</reference>